<protein>
    <submittedName>
        <fullName evidence="1">NADH dehydrogenase [ubiquinone] 1 alpha subcomplex subunit 9, mitochondrial-like</fullName>
    </submittedName>
</protein>
<dbReference type="OrthoDB" id="275457at2759"/>
<feature type="non-terminal residue" evidence="1">
    <location>
        <position position="1"/>
    </location>
</feature>
<dbReference type="AlphaFoldDB" id="A0A7D9LGE4"/>
<evidence type="ECO:0000313" key="2">
    <source>
        <dbReference type="Proteomes" id="UP001152795"/>
    </source>
</evidence>
<gene>
    <name evidence="1" type="ORF">PACLA_8A088794</name>
</gene>
<accession>A0A7D9LGE4</accession>
<evidence type="ECO:0000313" key="1">
    <source>
        <dbReference type="EMBL" id="CAB4033495.1"/>
    </source>
</evidence>
<keyword evidence="2" id="KW-1185">Reference proteome</keyword>
<proteinExistence type="predicted"/>
<sequence>GDSNRGTVHANQPGITFGIFFLYRPKEYYLYDLLDYIYRMNRRKFRHYSLPRPLYNAVAWAAEQSIFDPRLTRDMLFRQFNTDELTQGLPRLEDLGVEPTAVDTAAITVLRRHRDLWTFEEALDEEEICKPTSAYA</sequence>
<comment type="caution">
    <text evidence="1">The sequence shown here is derived from an EMBL/GenBank/DDBJ whole genome shotgun (WGS) entry which is preliminary data.</text>
</comment>
<dbReference type="EMBL" id="CACRXK020019295">
    <property type="protein sequence ID" value="CAB4033495.1"/>
    <property type="molecule type" value="Genomic_DNA"/>
</dbReference>
<organism evidence="1 2">
    <name type="scientific">Paramuricea clavata</name>
    <name type="common">Red gorgonian</name>
    <name type="synonym">Violescent sea-whip</name>
    <dbReference type="NCBI Taxonomy" id="317549"/>
    <lineage>
        <taxon>Eukaryota</taxon>
        <taxon>Metazoa</taxon>
        <taxon>Cnidaria</taxon>
        <taxon>Anthozoa</taxon>
        <taxon>Octocorallia</taxon>
        <taxon>Malacalcyonacea</taxon>
        <taxon>Plexauridae</taxon>
        <taxon>Paramuricea</taxon>
    </lineage>
</organism>
<reference evidence="1" key="1">
    <citation type="submission" date="2020-04" db="EMBL/GenBank/DDBJ databases">
        <authorList>
            <person name="Alioto T."/>
            <person name="Alioto T."/>
            <person name="Gomez Garrido J."/>
        </authorList>
    </citation>
    <scope>NUCLEOTIDE SEQUENCE</scope>
    <source>
        <strain evidence="1">A484AB</strain>
    </source>
</reference>
<dbReference type="Proteomes" id="UP001152795">
    <property type="component" value="Unassembled WGS sequence"/>
</dbReference>
<name>A0A7D9LGE4_PARCT</name>